<dbReference type="InterPro" id="IPR000326">
    <property type="entry name" value="PAP2/HPO"/>
</dbReference>
<dbReference type="PANTHER" id="PTHR14969">
    <property type="entry name" value="SPHINGOSINE-1-PHOSPHATE PHOSPHOHYDROLASE"/>
    <property type="match status" value="1"/>
</dbReference>
<dbReference type="GO" id="GO:0042392">
    <property type="term" value="F:sphingosine-1-phosphate phosphatase activity"/>
    <property type="evidence" value="ECO:0007669"/>
    <property type="project" value="TreeGrafter"/>
</dbReference>
<feature type="transmembrane region" description="Helical" evidence="1">
    <location>
        <begin position="76"/>
        <end position="99"/>
    </location>
</feature>
<keyword evidence="1" id="KW-0812">Transmembrane</keyword>
<name>A0A9E7FG76_9LILI</name>
<feature type="non-terminal residue" evidence="3">
    <location>
        <position position="257"/>
    </location>
</feature>
<dbReference type="SUPFAM" id="SSF48317">
    <property type="entry name" value="Acid phosphatase/Vanadium-dependent haloperoxidase"/>
    <property type="match status" value="1"/>
</dbReference>
<keyword evidence="4" id="KW-1185">Reference proteome</keyword>
<dbReference type="EMBL" id="CP097506">
    <property type="protein sequence ID" value="URD95644.1"/>
    <property type="molecule type" value="Genomic_DNA"/>
</dbReference>
<evidence type="ECO:0000259" key="2">
    <source>
        <dbReference type="Pfam" id="PF01569"/>
    </source>
</evidence>
<evidence type="ECO:0000313" key="3">
    <source>
        <dbReference type="EMBL" id="URD95644.1"/>
    </source>
</evidence>
<dbReference type="InterPro" id="IPR036938">
    <property type="entry name" value="PAP2/HPO_sf"/>
</dbReference>
<keyword evidence="1" id="KW-0472">Membrane</keyword>
<proteinExistence type="predicted"/>
<dbReference type="Gene3D" id="1.20.144.10">
    <property type="entry name" value="Phosphatidic acid phosphatase type 2/haloperoxidase"/>
    <property type="match status" value="1"/>
</dbReference>
<reference evidence="3" key="1">
    <citation type="submission" date="2022-05" db="EMBL/GenBank/DDBJ databases">
        <title>The Musa troglodytarum L. genome provides insights into the mechanism of non-climacteric behaviour and enrichment of carotenoids.</title>
        <authorList>
            <person name="Wang J."/>
        </authorList>
    </citation>
    <scope>NUCLEOTIDE SEQUENCE</scope>
    <source>
        <tissue evidence="3">Leaf</tissue>
    </source>
</reference>
<dbReference type="OrthoDB" id="10266771at2759"/>
<evidence type="ECO:0000256" key="1">
    <source>
        <dbReference type="SAM" id="Phobius"/>
    </source>
</evidence>
<dbReference type="Pfam" id="PF01569">
    <property type="entry name" value="PAP2"/>
    <property type="match status" value="1"/>
</dbReference>
<evidence type="ECO:0000313" key="4">
    <source>
        <dbReference type="Proteomes" id="UP001055439"/>
    </source>
</evidence>
<dbReference type="Proteomes" id="UP001055439">
    <property type="component" value="Chromosome 4"/>
</dbReference>
<gene>
    <name evidence="3" type="ORF">MUK42_33651</name>
</gene>
<protein>
    <submittedName>
        <fullName evidence="3">AcidPPc</fullName>
    </submittedName>
</protein>
<sequence length="257" mass="27922">MGADAPTSAAPSAVAARPSILRRLVALDTALSLRVHSFCRPVPRPLLKALEISGDGRFWFPIPIALLPLSSASASAAAYSLVLGLLLGSLLDLLLVGLIKHLVRRPRPVYNKGMGLTFALDHWSFPSGHSSRVFFIAAFLRLSSASLRRVLLLDGPVAPARRWIEDYYDGELAELLVWIVSIWSVATSTSRVLLEFSWNRPFNVLNSLNTVAVGKFLRQPCERCTLIDGVIDPKATVSLCTAPKANVLGRSSQQSVP</sequence>
<keyword evidence="1" id="KW-1133">Transmembrane helix</keyword>
<accession>A0A9E7FG76</accession>
<dbReference type="PANTHER" id="PTHR14969:SF13">
    <property type="entry name" value="AT30094P"/>
    <property type="match status" value="1"/>
</dbReference>
<organism evidence="3 4">
    <name type="scientific">Musa troglodytarum</name>
    <name type="common">fe'i banana</name>
    <dbReference type="NCBI Taxonomy" id="320322"/>
    <lineage>
        <taxon>Eukaryota</taxon>
        <taxon>Viridiplantae</taxon>
        <taxon>Streptophyta</taxon>
        <taxon>Embryophyta</taxon>
        <taxon>Tracheophyta</taxon>
        <taxon>Spermatophyta</taxon>
        <taxon>Magnoliopsida</taxon>
        <taxon>Liliopsida</taxon>
        <taxon>Zingiberales</taxon>
        <taxon>Musaceae</taxon>
        <taxon>Musa</taxon>
    </lineage>
</organism>
<feature type="domain" description="Phosphatidic acid phosphatase type 2/haloperoxidase" evidence="2">
    <location>
        <begin position="82"/>
        <end position="194"/>
    </location>
</feature>
<dbReference type="AlphaFoldDB" id="A0A9E7FG76"/>